<dbReference type="AlphaFoldDB" id="A0AAV4ACX4"/>
<evidence type="ECO:0000313" key="2">
    <source>
        <dbReference type="Proteomes" id="UP000735302"/>
    </source>
</evidence>
<sequence>MLHSPGATFTRHYFKLLSLFSSGATLTRRYFKRNHCPQHLIHSPDASLIRRYIRQKVILIRCYAHPKLLQTILSMLTKRYRTRSYFHKKPSSFNATPNRIYHYHKTLHSSDVTITQSYTRFTLL</sequence>
<dbReference type="EMBL" id="BLXT01003748">
    <property type="protein sequence ID" value="GFO05494.1"/>
    <property type="molecule type" value="Genomic_DNA"/>
</dbReference>
<name>A0AAV4ACX4_9GAST</name>
<reference evidence="1 2" key="1">
    <citation type="journal article" date="2021" name="Elife">
        <title>Chloroplast acquisition without the gene transfer in kleptoplastic sea slugs, Plakobranchus ocellatus.</title>
        <authorList>
            <person name="Maeda T."/>
            <person name="Takahashi S."/>
            <person name="Yoshida T."/>
            <person name="Shimamura S."/>
            <person name="Takaki Y."/>
            <person name="Nagai Y."/>
            <person name="Toyoda A."/>
            <person name="Suzuki Y."/>
            <person name="Arimoto A."/>
            <person name="Ishii H."/>
            <person name="Satoh N."/>
            <person name="Nishiyama T."/>
            <person name="Hasebe M."/>
            <person name="Maruyama T."/>
            <person name="Minagawa J."/>
            <person name="Obokata J."/>
            <person name="Shigenobu S."/>
        </authorList>
    </citation>
    <scope>NUCLEOTIDE SEQUENCE [LARGE SCALE GENOMIC DNA]</scope>
</reference>
<proteinExistence type="predicted"/>
<protein>
    <submittedName>
        <fullName evidence="1">Uncharacterized protein</fullName>
    </submittedName>
</protein>
<organism evidence="1 2">
    <name type="scientific">Plakobranchus ocellatus</name>
    <dbReference type="NCBI Taxonomy" id="259542"/>
    <lineage>
        <taxon>Eukaryota</taxon>
        <taxon>Metazoa</taxon>
        <taxon>Spiralia</taxon>
        <taxon>Lophotrochozoa</taxon>
        <taxon>Mollusca</taxon>
        <taxon>Gastropoda</taxon>
        <taxon>Heterobranchia</taxon>
        <taxon>Euthyneura</taxon>
        <taxon>Panpulmonata</taxon>
        <taxon>Sacoglossa</taxon>
        <taxon>Placobranchoidea</taxon>
        <taxon>Plakobranchidae</taxon>
        <taxon>Plakobranchus</taxon>
    </lineage>
</organism>
<dbReference type="Proteomes" id="UP000735302">
    <property type="component" value="Unassembled WGS sequence"/>
</dbReference>
<gene>
    <name evidence="1" type="ORF">PoB_003199900</name>
</gene>
<accession>A0AAV4ACX4</accession>
<comment type="caution">
    <text evidence="1">The sequence shown here is derived from an EMBL/GenBank/DDBJ whole genome shotgun (WGS) entry which is preliminary data.</text>
</comment>
<keyword evidence="2" id="KW-1185">Reference proteome</keyword>
<evidence type="ECO:0000313" key="1">
    <source>
        <dbReference type="EMBL" id="GFO05494.1"/>
    </source>
</evidence>